<dbReference type="Pfam" id="PF13501">
    <property type="entry name" value="SoxY"/>
    <property type="match status" value="1"/>
</dbReference>
<organism evidence="3 4">
    <name type="scientific">Pseudaquabacterium inlustre</name>
    <dbReference type="NCBI Taxonomy" id="2984192"/>
    <lineage>
        <taxon>Bacteria</taxon>
        <taxon>Pseudomonadati</taxon>
        <taxon>Pseudomonadota</taxon>
        <taxon>Betaproteobacteria</taxon>
        <taxon>Burkholderiales</taxon>
        <taxon>Sphaerotilaceae</taxon>
        <taxon>Pseudaquabacterium</taxon>
    </lineage>
</organism>
<sequence>MPDRRQMLQRSAAVAGLLGGLGLLPEPAQAAWHQAAFEARSLAELARVLGLSAPVESREVTLAAPDVAESGAAVAVGCATTLAGVKRLMILVDKNPVPLCVMFEPGEGLVPDISTRVKMAQSSGVVAVAVTGDGRVHYAHRDVQVTAGGCGG</sequence>
<protein>
    <submittedName>
        <fullName evidence="3">Thiosulfate oxidation carrier protein SoxY</fullName>
    </submittedName>
</protein>
<dbReference type="PIRSF" id="PIRSF010312">
    <property type="entry name" value="Sulphur_oxidation_SoxY"/>
    <property type="match status" value="1"/>
</dbReference>
<evidence type="ECO:0000313" key="4">
    <source>
        <dbReference type="Proteomes" id="UP001365405"/>
    </source>
</evidence>
<comment type="caution">
    <text evidence="3">The sequence shown here is derived from an EMBL/GenBank/DDBJ whole genome shotgun (WGS) entry which is preliminary data.</text>
</comment>
<dbReference type="PROSITE" id="PS51318">
    <property type="entry name" value="TAT"/>
    <property type="match status" value="1"/>
</dbReference>
<feature type="chain" id="PRO_5045334143" evidence="1">
    <location>
        <begin position="31"/>
        <end position="152"/>
    </location>
</feature>
<accession>A0ABU9CIF6</accession>
<feature type="signal peptide" evidence="1">
    <location>
        <begin position="1"/>
        <end position="30"/>
    </location>
</feature>
<evidence type="ECO:0000259" key="2">
    <source>
        <dbReference type="Pfam" id="PF13501"/>
    </source>
</evidence>
<keyword evidence="4" id="KW-1185">Reference proteome</keyword>
<dbReference type="Gene3D" id="2.60.40.2470">
    <property type="entry name" value="SoxY domain"/>
    <property type="match status" value="1"/>
</dbReference>
<dbReference type="NCBIfam" id="TIGR01409">
    <property type="entry name" value="TAT_signal_seq"/>
    <property type="match status" value="1"/>
</dbReference>
<gene>
    <name evidence="3" type="primary">soxY</name>
    <name evidence="3" type="ORF">AACH10_15355</name>
</gene>
<dbReference type="EMBL" id="JBBUTH010000008">
    <property type="protein sequence ID" value="MEK8051626.1"/>
    <property type="molecule type" value="Genomic_DNA"/>
</dbReference>
<evidence type="ECO:0000256" key="1">
    <source>
        <dbReference type="SAM" id="SignalP"/>
    </source>
</evidence>
<dbReference type="NCBIfam" id="TIGR04488">
    <property type="entry name" value="SoxY_true_GGCGG"/>
    <property type="match status" value="1"/>
</dbReference>
<dbReference type="Proteomes" id="UP001365405">
    <property type="component" value="Unassembled WGS sequence"/>
</dbReference>
<dbReference type="InterPro" id="IPR038162">
    <property type="entry name" value="SoxY_sf"/>
</dbReference>
<name>A0ABU9CIF6_9BURK</name>
<dbReference type="RefSeq" id="WP_341411328.1">
    <property type="nucleotide sequence ID" value="NZ_JBBUTH010000008.1"/>
</dbReference>
<dbReference type="InterPro" id="IPR019546">
    <property type="entry name" value="TAT_signal_bac_arc"/>
</dbReference>
<dbReference type="InterPro" id="IPR006311">
    <property type="entry name" value="TAT_signal"/>
</dbReference>
<proteinExistence type="predicted"/>
<evidence type="ECO:0000313" key="3">
    <source>
        <dbReference type="EMBL" id="MEK8051626.1"/>
    </source>
</evidence>
<dbReference type="InterPro" id="IPR016568">
    <property type="entry name" value="Sulphur_oxidation_SoxY"/>
</dbReference>
<reference evidence="3 4" key="1">
    <citation type="submission" date="2024-04" db="EMBL/GenBank/DDBJ databases">
        <title>Novel species of the genus Ideonella isolated from streams.</title>
        <authorList>
            <person name="Lu H."/>
        </authorList>
    </citation>
    <scope>NUCLEOTIDE SEQUENCE [LARGE SCALE GENOMIC DNA]</scope>
    <source>
        <strain evidence="3 4">DXS22W</strain>
    </source>
</reference>
<feature type="domain" description="Ig-like SoxY" evidence="2">
    <location>
        <begin position="47"/>
        <end position="150"/>
    </location>
</feature>
<keyword evidence="1" id="KW-0732">Signal</keyword>
<dbReference type="InterPro" id="IPR032711">
    <property type="entry name" value="SoxY"/>
</dbReference>